<evidence type="ECO:0000313" key="2">
    <source>
        <dbReference type="Proteomes" id="UP001434883"/>
    </source>
</evidence>
<keyword evidence="2" id="KW-1185">Reference proteome</keyword>
<proteinExistence type="predicted"/>
<accession>A0ABV0QCK4</accession>
<name>A0ABV0QCK4_9TELE</name>
<comment type="caution">
    <text evidence="1">The sequence shown here is derived from an EMBL/GenBank/DDBJ whole genome shotgun (WGS) entry which is preliminary data.</text>
</comment>
<organism evidence="1 2">
    <name type="scientific">Xenoophorus captivus</name>
    <dbReference type="NCBI Taxonomy" id="1517983"/>
    <lineage>
        <taxon>Eukaryota</taxon>
        <taxon>Metazoa</taxon>
        <taxon>Chordata</taxon>
        <taxon>Craniata</taxon>
        <taxon>Vertebrata</taxon>
        <taxon>Euteleostomi</taxon>
        <taxon>Actinopterygii</taxon>
        <taxon>Neopterygii</taxon>
        <taxon>Teleostei</taxon>
        <taxon>Neoteleostei</taxon>
        <taxon>Acanthomorphata</taxon>
        <taxon>Ovalentaria</taxon>
        <taxon>Atherinomorphae</taxon>
        <taxon>Cyprinodontiformes</taxon>
        <taxon>Goodeidae</taxon>
        <taxon>Xenoophorus</taxon>
    </lineage>
</organism>
<evidence type="ECO:0000313" key="1">
    <source>
        <dbReference type="EMBL" id="MEQ2193545.1"/>
    </source>
</evidence>
<reference evidence="1 2" key="1">
    <citation type="submission" date="2021-06" db="EMBL/GenBank/DDBJ databases">
        <authorList>
            <person name="Palmer J.M."/>
        </authorList>
    </citation>
    <scope>NUCLEOTIDE SEQUENCE [LARGE SCALE GENOMIC DNA]</scope>
    <source>
        <strain evidence="1 2">XC_2019</strain>
        <tissue evidence="1">Muscle</tissue>
    </source>
</reference>
<dbReference type="Proteomes" id="UP001434883">
    <property type="component" value="Unassembled WGS sequence"/>
</dbReference>
<protein>
    <submittedName>
        <fullName evidence="1">Uncharacterized protein</fullName>
    </submittedName>
</protein>
<dbReference type="EMBL" id="JAHRIN010008533">
    <property type="protein sequence ID" value="MEQ2193545.1"/>
    <property type="molecule type" value="Genomic_DNA"/>
</dbReference>
<gene>
    <name evidence="1" type="ORF">XENOCAPTIV_002942</name>
</gene>
<sequence length="143" mass="16294">MHTHTHTQDVILGTLIDEVIHLALKQGREKRAHQRRGEQKMSNDVRPNLVADQGWKHAAHICGKSLIRGLLKVPDVINMLLISLCFISWCLIKHFSTHRLQSPDFDLAPITAAPNWAEAYHGPPLVDERMTHEMLTPVMTQTR</sequence>